<feature type="domain" description="B box-type" evidence="2">
    <location>
        <begin position="76"/>
        <end position="120"/>
    </location>
</feature>
<gene>
    <name evidence="3" type="ORF">DPMN_060463</name>
</gene>
<dbReference type="InterPro" id="IPR000315">
    <property type="entry name" value="Znf_B-box"/>
</dbReference>
<dbReference type="Proteomes" id="UP000828390">
    <property type="component" value="Unassembled WGS sequence"/>
</dbReference>
<dbReference type="GO" id="GO:0008270">
    <property type="term" value="F:zinc ion binding"/>
    <property type="evidence" value="ECO:0007669"/>
    <property type="project" value="UniProtKB-KW"/>
</dbReference>
<protein>
    <recommendedName>
        <fullName evidence="2">B box-type domain-containing protein</fullName>
    </recommendedName>
</protein>
<dbReference type="Pfam" id="PF00643">
    <property type="entry name" value="zf-B_box"/>
    <property type="match status" value="1"/>
</dbReference>
<keyword evidence="1" id="KW-0863">Zinc-finger</keyword>
<evidence type="ECO:0000259" key="2">
    <source>
        <dbReference type="PROSITE" id="PS50119"/>
    </source>
</evidence>
<accession>A0A9D4C598</accession>
<dbReference type="CDD" id="cd19756">
    <property type="entry name" value="Bbox2"/>
    <property type="match status" value="1"/>
</dbReference>
<reference evidence="3" key="1">
    <citation type="journal article" date="2019" name="bioRxiv">
        <title>The Genome of the Zebra Mussel, Dreissena polymorpha: A Resource for Invasive Species Research.</title>
        <authorList>
            <person name="McCartney M.A."/>
            <person name="Auch B."/>
            <person name="Kono T."/>
            <person name="Mallez S."/>
            <person name="Zhang Y."/>
            <person name="Obille A."/>
            <person name="Becker A."/>
            <person name="Abrahante J.E."/>
            <person name="Garbe J."/>
            <person name="Badalamenti J.P."/>
            <person name="Herman A."/>
            <person name="Mangelson H."/>
            <person name="Liachko I."/>
            <person name="Sullivan S."/>
            <person name="Sone E.D."/>
            <person name="Koren S."/>
            <person name="Silverstein K.A.T."/>
            <person name="Beckman K.B."/>
            <person name="Gohl D.M."/>
        </authorList>
    </citation>
    <scope>NUCLEOTIDE SEQUENCE</scope>
    <source>
        <strain evidence="3">Duluth1</strain>
        <tissue evidence="3">Whole animal</tissue>
    </source>
</reference>
<dbReference type="CDD" id="cd19757">
    <property type="entry name" value="Bbox1"/>
    <property type="match status" value="1"/>
</dbReference>
<keyword evidence="4" id="KW-1185">Reference proteome</keyword>
<feature type="domain" description="B box-type" evidence="2">
    <location>
        <begin position="16"/>
        <end position="63"/>
    </location>
</feature>
<keyword evidence="1" id="KW-0862">Zinc</keyword>
<dbReference type="PANTHER" id="PTHR25462:SF296">
    <property type="entry name" value="MEIOTIC P26, ISOFORM F"/>
    <property type="match status" value="1"/>
</dbReference>
<sequence>MAFAASDEDAKDTASESCEPCMSYCKEITATVYCLDCDEKFCEACGNCHKKSKLSKDHKLSKIEEAPPSHVVHLMKELTTCPNHQAEEVVYVCVDEDKLCCNQCANTQHRQCKRLDTIEQYMTNPTVTNPTERIEKKKTSTTRTNWNQQFKLQDTNMCEEYVKKTVDSNESIMAKLNEFQSQLQGIIAHEISQRAFVEENSKCVSNYLEIVHAKFESAFNTLQNELIVQSEQQTKDLLRKISNQETSAADLCDQVKRDQENMNAIKQHGQEKHIFLLSRKMSGTLKDIETKTQKLEREKTKQKIKVVERSSIDGIVRSISTALEVKQKK</sequence>
<organism evidence="3 4">
    <name type="scientific">Dreissena polymorpha</name>
    <name type="common">Zebra mussel</name>
    <name type="synonym">Mytilus polymorpha</name>
    <dbReference type="NCBI Taxonomy" id="45954"/>
    <lineage>
        <taxon>Eukaryota</taxon>
        <taxon>Metazoa</taxon>
        <taxon>Spiralia</taxon>
        <taxon>Lophotrochozoa</taxon>
        <taxon>Mollusca</taxon>
        <taxon>Bivalvia</taxon>
        <taxon>Autobranchia</taxon>
        <taxon>Heteroconchia</taxon>
        <taxon>Euheterodonta</taxon>
        <taxon>Imparidentia</taxon>
        <taxon>Neoheterodontei</taxon>
        <taxon>Myida</taxon>
        <taxon>Dreissenoidea</taxon>
        <taxon>Dreissenidae</taxon>
        <taxon>Dreissena</taxon>
    </lineage>
</organism>
<dbReference type="EMBL" id="JAIWYP010000013">
    <property type="protein sequence ID" value="KAH3717668.1"/>
    <property type="molecule type" value="Genomic_DNA"/>
</dbReference>
<keyword evidence="1" id="KW-0479">Metal-binding</keyword>
<reference evidence="3" key="2">
    <citation type="submission" date="2020-11" db="EMBL/GenBank/DDBJ databases">
        <authorList>
            <person name="McCartney M.A."/>
            <person name="Auch B."/>
            <person name="Kono T."/>
            <person name="Mallez S."/>
            <person name="Becker A."/>
            <person name="Gohl D.M."/>
            <person name="Silverstein K.A.T."/>
            <person name="Koren S."/>
            <person name="Bechman K.B."/>
            <person name="Herman A."/>
            <person name="Abrahante J.E."/>
            <person name="Garbe J."/>
        </authorList>
    </citation>
    <scope>NUCLEOTIDE SEQUENCE</scope>
    <source>
        <strain evidence="3">Duluth1</strain>
        <tissue evidence="3">Whole animal</tissue>
    </source>
</reference>
<dbReference type="AlphaFoldDB" id="A0A9D4C598"/>
<dbReference type="InterPro" id="IPR047153">
    <property type="entry name" value="TRIM45/56/19-like"/>
</dbReference>
<dbReference type="Gene3D" id="3.30.160.60">
    <property type="entry name" value="Classic Zinc Finger"/>
    <property type="match status" value="1"/>
</dbReference>
<dbReference type="PROSITE" id="PS50119">
    <property type="entry name" value="ZF_BBOX"/>
    <property type="match status" value="2"/>
</dbReference>
<evidence type="ECO:0000313" key="3">
    <source>
        <dbReference type="EMBL" id="KAH3717668.1"/>
    </source>
</evidence>
<evidence type="ECO:0000256" key="1">
    <source>
        <dbReference type="PROSITE-ProRule" id="PRU00024"/>
    </source>
</evidence>
<comment type="caution">
    <text evidence="3">The sequence shown here is derived from an EMBL/GenBank/DDBJ whole genome shotgun (WGS) entry which is preliminary data.</text>
</comment>
<evidence type="ECO:0000313" key="4">
    <source>
        <dbReference type="Proteomes" id="UP000828390"/>
    </source>
</evidence>
<name>A0A9D4C598_DREPO</name>
<dbReference type="PANTHER" id="PTHR25462">
    <property type="entry name" value="BONUS, ISOFORM C-RELATED"/>
    <property type="match status" value="1"/>
</dbReference>
<proteinExistence type="predicted"/>